<comment type="caution">
    <text evidence="1">The sequence shown here is derived from an EMBL/GenBank/DDBJ whole genome shotgun (WGS) entry which is preliminary data.</text>
</comment>
<gene>
    <name evidence="1" type="ORF">AB840_01825</name>
</gene>
<protein>
    <submittedName>
        <fullName evidence="1">Uncharacterized protein</fullName>
    </submittedName>
</protein>
<organism evidence="1 2">
    <name type="scientific">Megasphaera cerevisiae DSM 20462</name>
    <dbReference type="NCBI Taxonomy" id="1122219"/>
    <lineage>
        <taxon>Bacteria</taxon>
        <taxon>Bacillati</taxon>
        <taxon>Bacillota</taxon>
        <taxon>Negativicutes</taxon>
        <taxon>Veillonellales</taxon>
        <taxon>Veillonellaceae</taxon>
        <taxon>Megasphaera</taxon>
    </lineage>
</organism>
<reference evidence="1 2" key="1">
    <citation type="submission" date="2015-06" db="EMBL/GenBank/DDBJ databases">
        <title>Draft genome sequence of beer spoilage bacterium Megasphaera cerevisiae type strain 20462.</title>
        <authorList>
            <person name="Kutumbaka K."/>
            <person name="Pasmowitz J."/>
            <person name="Mategko J."/>
            <person name="Reyes D."/>
            <person name="Friedrich A."/>
            <person name="Han S."/>
            <person name="Martens-Habbena W."/>
            <person name="Neal-McKinney J."/>
            <person name="Janagama H.K."/>
            <person name="Nadala C."/>
            <person name="Samadpour M."/>
        </authorList>
    </citation>
    <scope>NUCLEOTIDE SEQUENCE [LARGE SCALE GENOMIC DNA]</scope>
    <source>
        <strain evidence="1 2">DSM 20462</strain>
    </source>
</reference>
<accession>A0A0J6ZRS4</accession>
<dbReference type="RefSeq" id="WP_048513111.1">
    <property type="nucleotide sequence ID" value="NZ_FUXD01000066.1"/>
</dbReference>
<dbReference type="Proteomes" id="UP000036503">
    <property type="component" value="Unassembled WGS sequence"/>
</dbReference>
<evidence type="ECO:0000313" key="1">
    <source>
        <dbReference type="EMBL" id="KMO87656.1"/>
    </source>
</evidence>
<dbReference type="AlphaFoldDB" id="A0A0J6ZRS4"/>
<evidence type="ECO:0000313" key="2">
    <source>
        <dbReference type="Proteomes" id="UP000036503"/>
    </source>
</evidence>
<dbReference type="InParanoid" id="A0A0J6ZRS4"/>
<keyword evidence="2" id="KW-1185">Reference proteome</keyword>
<sequence>MNNGGRNELRPYGAGEIIRCAPTSSYGTFPGFVGAPFMAPTIHTQVSVWIYTVEIGAGCPMKDGGRNELRPYGAGETIRCATTSSYGTFLGFVGAPFMAPTIHTQVSA</sequence>
<dbReference type="PATRIC" id="fig|1122219.3.peg.1173"/>
<dbReference type="EMBL" id="LEKT01000003">
    <property type="protein sequence ID" value="KMO87656.1"/>
    <property type="molecule type" value="Genomic_DNA"/>
</dbReference>
<proteinExistence type="predicted"/>
<name>A0A0J6ZRS4_9FIRM</name>